<dbReference type="EC" id="1.6.2.2" evidence="2"/>
<comment type="cofactor">
    <cofactor evidence="1 6">
        <name>FAD</name>
        <dbReference type="ChEBI" id="CHEBI:57692"/>
    </cofactor>
</comment>
<dbReference type="InterPro" id="IPR001834">
    <property type="entry name" value="CBR-like"/>
</dbReference>
<dbReference type="Gene3D" id="2.40.30.10">
    <property type="entry name" value="Translation factors"/>
    <property type="match status" value="1"/>
</dbReference>
<dbReference type="InterPro" id="IPR008333">
    <property type="entry name" value="Cbr1-like_FAD-bd_dom"/>
</dbReference>
<dbReference type="Pfam" id="PF00970">
    <property type="entry name" value="FAD_binding_6"/>
    <property type="match status" value="1"/>
</dbReference>
<keyword evidence="5" id="KW-0560">Oxidoreductase</keyword>
<feature type="binding site" evidence="6">
    <location>
        <position position="86"/>
    </location>
    <ligand>
        <name>FAD</name>
        <dbReference type="ChEBI" id="CHEBI:57692"/>
    </ligand>
</feature>
<keyword evidence="4 6" id="KW-0274">FAD</keyword>
<reference evidence="8" key="1">
    <citation type="submission" date="2020-01" db="EMBL/GenBank/DDBJ databases">
        <title>Genome Sequencing of Three Apophysomyces-Like Fungal Strains Confirms a Novel Fungal Genus in the Mucoromycota with divergent Burkholderia-like Endosymbiotic Bacteria.</title>
        <authorList>
            <person name="Stajich J.E."/>
            <person name="Macias A.M."/>
            <person name="Carter-House D."/>
            <person name="Lovett B."/>
            <person name="Kasson L.R."/>
            <person name="Berry K."/>
            <person name="Grigoriev I."/>
            <person name="Chang Y."/>
            <person name="Spatafora J."/>
            <person name="Kasson M.T."/>
        </authorList>
    </citation>
    <scope>NUCLEOTIDE SEQUENCE</scope>
    <source>
        <strain evidence="8">NRRL A-21654</strain>
    </source>
</reference>
<evidence type="ECO:0000313" key="9">
    <source>
        <dbReference type="Proteomes" id="UP000605846"/>
    </source>
</evidence>
<name>A0A8H7BSQ4_9FUNG</name>
<sequence length="96" mass="10971">MCSLVSSKSRTVDNQRTDTFTTAGDKKAFDFRGFKPFKLQKVEPIKHNTNLYRFQFDSPDQISGLAISSHVLIRYTTGGLFGYVFRPYSPISTHQM</sequence>
<evidence type="ECO:0000256" key="3">
    <source>
        <dbReference type="ARBA" id="ARBA00022630"/>
    </source>
</evidence>
<evidence type="ECO:0000256" key="4">
    <source>
        <dbReference type="ARBA" id="ARBA00022827"/>
    </source>
</evidence>
<evidence type="ECO:0000256" key="5">
    <source>
        <dbReference type="ARBA" id="ARBA00023002"/>
    </source>
</evidence>
<dbReference type="PANTHER" id="PTHR19370">
    <property type="entry name" value="NADH-CYTOCHROME B5 REDUCTASE"/>
    <property type="match status" value="1"/>
</dbReference>
<keyword evidence="3 6" id="KW-0285">Flavoprotein</keyword>
<dbReference type="EMBL" id="JABAYA010000023">
    <property type="protein sequence ID" value="KAF7729651.1"/>
    <property type="molecule type" value="Genomic_DNA"/>
</dbReference>
<protein>
    <recommendedName>
        <fullName evidence="2">cytochrome-b5 reductase</fullName>
        <ecNumber evidence="2">1.6.2.2</ecNumber>
    </recommendedName>
</protein>
<gene>
    <name evidence="8" type="ORF">EC973_004024</name>
</gene>
<dbReference type="InterPro" id="IPR017938">
    <property type="entry name" value="Riboflavin_synthase-like_b-brl"/>
</dbReference>
<evidence type="ECO:0000259" key="7">
    <source>
        <dbReference type="Pfam" id="PF00970"/>
    </source>
</evidence>
<dbReference type="SUPFAM" id="SSF63380">
    <property type="entry name" value="Riboflavin synthase domain-like"/>
    <property type="match status" value="1"/>
</dbReference>
<dbReference type="PANTHER" id="PTHR19370:SF171">
    <property type="entry name" value="NADH-CYTOCHROME B5 REDUCTASE 2"/>
    <property type="match status" value="1"/>
</dbReference>
<keyword evidence="9" id="KW-1185">Reference proteome</keyword>
<organism evidence="8 9">
    <name type="scientific">Apophysomyces ossiformis</name>
    <dbReference type="NCBI Taxonomy" id="679940"/>
    <lineage>
        <taxon>Eukaryota</taxon>
        <taxon>Fungi</taxon>
        <taxon>Fungi incertae sedis</taxon>
        <taxon>Mucoromycota</taxon>
        <taxon>Mucoromycotina</taxon>
        <taxon>Mucoromycetes</taxon>
        <taxon>Mucorales</taxon>
        <taxon>Mucorineae</taxon>
        <taxon>Mucoraceae</taxon>
        <taxon>Apophysomyces</taxon>
    </lineage>
</organism>
<accession>A0A8H7BSQ4</accession>
<feature type="binding site" evidence="6">
    <location>
        <position position="88"/>
    </location>
    <ligand>
        <name>FAD</name>
        <dbReference type="ChEBI" id="CHEBI:57692"/>
    </ligand>
</feature>
<dbReference type="OrthoDB" id="432685at2759"/>
<dbReference type="GO" id="GO:0090524">
    <property type="term" value="F:cytochrome-b5 reductase activity, acting on NADH"/>
    <property type="evidence" value="ECO:0007669"/>
    <property type="project" value="UniProtKB-EC"/>
</dbReference>
<evidence type="ECO:0000256" key="2">
    <source>
        <dbReference type="ARBA" id="ARBA00012011"/>
    </source>
</evidence>
<feature type="binding site" evidence="6">
    <location>
        <position position="87"/>
    </location>
    <ligand>
        <name>FAD</name>
        <dbReference type="ChEBI" id="CHEBI:57692"/>
    </ligand>
</feature>
<feature type="domain" description="Flavoprotein pyridine nucleotide cytochrome reductase-like FAD-binding" evidence="7">
    <location>
        <begin position="37"/>
        <end position="94"/>
    </location>
</feature>
<comment type="caution">
    <text evidence="8">The sequence shown here is derived from an EMBL/GenBank/DDBJ whole genome shotgun (WGS) entry which is preliminary data.</text>
</comment>
<evidence type="ECO:0000313" key="8">
    <source>
        <dbReference type="EMBL" id="KAF7729651.1"/>
    </source>
</evidence>
<evidence type="ECO:0000256" key="1">
    <source>
        <dbReference type="ARBA" id="ARBA00001974"/>
    </source>
</evidence>
<dbReference type="Proteomes" id="UP000605846">
    <property type="component" value="Unassembled WGS sequence"/>
</dbReference>
<evidence type="ECO:0000256" key="6">
    <source>
        <dbReference type="PIRSR" id="PIRSR601834-1"/>
    </source>
</evidence>
<dbReference type="AlphaFoldDB" id="A0A8H7BSQ4"/>
<proteinExistence type="predicted"/>